<feature type="transmembrane region" description="Helical" evidence="1">
    <location>
        <begin position="238"/>
        <end position="258"/>
    </location>
</feature>
<accession>A0A0G0FKQ0</accession>
<keyword evidence="1" id="KW-0812">Transmembrane</keyword>
<keyword evidence="1" id="KW-0472">Membrane</keyword>
<sequence length="428" mass="45078">MKLFTVASTVALFLASTQTVFAAGNTEIANFTNQTLSVLIIIASAACTLFLIKGGYAYITSTGKPDSLEHAKTTIRNALLGLVVVLGAAVISSLLNNAFTTPTSGLTSGQINMTPIVPSTPTGGLTQILLDAISGFLQNIVQSATKPLTDGIISFLTTTPSIVSNSVIFNFWLVIVGITDSLFALVIALLGFHLMSASTFGFGEIEFKNLLPRVGLAFLAANTSIFLADWVVQSCNVLVSAVLHATGGINNALITNAFDPATLSTGAAPLIMLIFMILFVILAIVLLLFYVSRLIIIALGAVLSPLIFLLWAVPKFTDFAEISIKTYITAVYTIFVHVVVIQLATAFLTVPGQVGTNSLISILVGIGLLFTLLKTPSIMMQLVFYTAGNGMVKKVGGQIINVITTDKSAAQAIEQAGAVNTPRKVIKA</sequence>
<feature type="transmembrane region" description="Helical" evidence="1">
    <location>
        <begin position="326"/>
        <end position="348"/>
    </location>
</feature>
<dbReference type="AlphaFoldDB" id="A0A0G0FKQ0"/>
<feature type="transmembrane region" description="Helical" evidence="1">
    <location>
        <begin position="354"/>
        <end position="373"/>
    </location>
</feature>
<feature type="transmembrane region" description="Helical" evidence="1">
    <location>
        <begin position="79"/>
        <end position="99"/>
    </location>
</feature>
<organism evidence="3 4">
    <name type="scientific">Berkelbacteria bacterium GW2011_GWA1_36_9</name>
    <dbReference type="NCBI Taxonomy" id="1618331"/>
    <lineage>
        <taxon>Bacteria</taxon>
        <taxon>Candidatus Berkelbacteria</taxon>
    </lineage>
</organism>
<proteinExistence type="predicted"/>
<comment type="caution">
    <text evidence="3">The sequence shown here is derived from an EMBL/GenBank/DDBJ whole genome shotgun (WGS) entry which is preliminary data.</text>
</comment>
<gene>
    <name evidence="3" type="ORF">US31_C0005G0027</name>
</gene>
<name>A0A0G0FKQ0_9BACT</name>
<feature type="transmembrane region" description="Helical" evidence="1">
    <location>
        <begin position="270"/>
        <end position="289"/>
    </location>
</feature>
<dbReference type="Pfam" id="PF18895">
    <property type="entry name" value="T4SS_pilin"/>
    <property type="match status" value="1"/>
</dbReference>
<feature type="transmembrane region" description="Helical" evidence="1">
    <location>
        <begin position="214"/>
        <end position="232"/>
    </location>
</feature>
<evidence type="ECO:0000256" key="1">
    <source>
        <dbReference type="SAM" id="Phobius"/>
    </source>
</evidence>
<dbReference type="InterPro" id="IPR043993">
    <property type="entry name" value="T4SS_pilin"/>
</dbReference>
<dbReference type="EMBL" id="LBSM01000005">
    <property type="protein sequence ID" value="KKQ18377.1"/>
    <property type="molecule type" value="Genomic_DNA"/>
</dbReference>
<keyword evidence="1" id="KW-1133">Transmembrane helix</keyword>
<protein>
    <recommendedName>
        <fullName evidence="5">Conjugal transfer protein TrbL</fullName>
    </recommendedName>
</protein>
<evidence type="ECO:0000313" key="4">
    <source>
        <dbReference type="Proteomes" id="UP000034508"/>
    </source>
</evidence>
<dbReference type="Proteomes" id="UP000034508">
    <property type="component" value="Unassembled WGS sequence"/>
</dbReference>
<keyword evidence="2" id="KW-0732">Signal</keyword>
<feature type="chain" id="PRO_5002532091" description="Conjugal transfer protein TrbL" evidence="2">
    <location>
        <begin position="23"/>
        <end position="428"/>
    </location>
</feature>
<feature type="transmembrane region" description="Helical" evidence="1">
    <location>
        <begin position="171"/>
        <end position="194"/>
    </location>
</feature>
<evidence type="ECO:0008006" key="5">
    <source>
        <dbReference type="Google" id="ProtNLM"/>
    </source>
</evidence>
<feature type="transmembrane region" description="Helical" evidence="1">
    <location>
        <begin position="295"/>
        <end position="314"/>
    </location>
</feature>
<feature type="signal peptide" evidence="2">
    <location>
        <begin position="1"/>
        <end position="22"/>
    </location>
</feature>
<reference evidence="3 4" key="1">
    <citation type="journal article" date="2015" name="Nature">
        <title>rRNA introns, odd ribosomes, and small enigmatic genomes across a large radiation of phyla.</title>
        <authorList>
            <person name="Brown C.T."/>
            <person name="Hug L.A."/>
            <person name="Thomas B.C."/>
            <person name="Sharon I."/>
            <person name="Castelle C.J."/>
            <person name="Singh A."/>
            <person name="Wilkins M.J."/>
            <person name="Williams K.H."/>
            <person name="Banfield J.F."/>
        </authorList>
    </citation>
    <scope>NUCLEOTIDE SEQUENCE [LARGE SCALE GENOMIC DNA]</scope>
</reference>
<feature type="transmembrane region" description="Helical" evidence="1">
    <location>
        <begin position="38"/>
        <end position="59"/>
    </location>
</feature>
<evidence type="ECO:0000313" key="3">
    <source>
        <dbReference type="EMBL" id="KKQ18377.1"/>
    </source>
</evidence>
<evidence type="ECO:0000256" key="2">
    <source>
        <dbReference type="SAM" id="SignalP"/>
    </source>
</evidence>